<keyword evidence="6 16" id="KW-0028">Amino-acid biosynthesis</keyword>
<dbReference type="InterPro" id="IPR045865">
    <property type="entry name" value="ACT-like_dom_sf"/>
</dbReference>
<dbReference type="SUPFAM" id="SSF55021">
    <property type="entry name" value="ACT-like"/>
    <property type="match status" value="1"/>
</dbReference>
<dbReference type="EMBL" id="FUYH01000009">
    <property type="protein sequence ID" value="SKA88911.1"/>
    <property type="molecule type" value="Genomic_DNA"/>
</dbReference>
<dbReference type="UniPathway" id="UPA00050">
    <property type="reaction ID" value="UER00461"/>
</dbReference>
<evidence type="ECO:0000256" key="10">
    <source>
        <dbReference type="ARBA" id="ARBA00022840"/>
    </source>
</evidence>
<dbReference type="PANTHER" id="PTHR21499:SF3">
    <property type="entry name" value="ASPARTOKINASE"/>
    <property type="match status" value="1"/>
</dbReference>
<dbReference type="InterPro" id="IPR005260">
    <property type="entry name" value="Asp_kin_monofn"/>
</dbReference>
<protein>
    <recommendedName>
        <fullName evidence="15">Aspartokinase</fullName>
        <ecNumber evidence="15">2.7.2.4</ecNumber>
    </recommendedName>
</protein>
<reference evidence="20" key="1">
    <citation type="submission" date="2017-02" db="EMBL/GenBank/DDBJ databases">
        <authorList>
            <person name="Varghese N."/>
            <person name="Submissions S."/>
        </authorList>
    </citation>
    <scope>NUCLEOTIDE SEQUENCE [LARGE SCALE GENOMIC DNA]</scope>
    <source>
        <strain evidence="20">USBA 833</strain>
    </source>
</reference>
<dbReference type="GO" id="GO:0009089">
    <property type="term" value="P:lysine biosynthetic process via diaminopimelate"/>
    <property type="evidence" value="ECO:0007669"/>
    <property type="project" value="UniProtKB-UniPathway"/>
</dbReference>
<evidence type="ECO:0000256" key="7">
    <source>
        <dbReference type="ARBA" id="ARBA00022679"/>
    </source>
</evidence>
<evidence type="ECO:0000256" key="9">
    <source>
        <dbReference type="ARBA" id="ARBA00022777"/>
    </source>
</evidence>
<dbReference type="UniPathway" id="UPA00051">
    <property type="reaction ID" value="UER00462"/>
</dbReference>
<evidence type="ECO:0000256" key="8">
    <source>
        <dbReference type="ARBA" id="ARBA00022741"/>
    </source>
</evidence>
<dbReference type="PIRSF" id="PIRSF000726">
    <property type="entry name" value="Asp_kin"/>
    <property type="match status" value="1"/>
</dbReference>
<dbReference type="Gene3D" id="3.40.1160.10">
    <property type="entry name" value="Acetylglutamate kinase-like"/>
    <property type="match status" value="1"/>
</dbReference>
<comment type="pathway">
    <text evidence="2 16">Amino-acid biosynthesis; L-lysine biosynthesis via DAP pathway; (S)-tetrahydrodipicolinate from L-aspartate: step 1/4.</text>
</comment>
<evidence type="ECO:0000313" key="20">
    <source>
        <dbReference type="Proteomes" id="UP000190105"/>
    </source>
</evidence>
<dbReference type="EC" id="2.7.2.4" evidence="15"/>
<evidence type="ECO:0000259" key="18">
    <source>
        <dbReference type="Pfam" id="PF13840"/>
    </source>
</evidence>
<keyword evidence="7 15" id="KW-0808">Transferase</keyword>
<keyword evidence="11" id="KW-0220">Diaminopimelate biosynthesis</keyword>
<keyword evidence="8 14" id="KW-0547">Nucleotide-binding</keyword>
<dbReference type="NCBIfam" id="TIGR00657">
    <property type="entry name" value="asp_kinases"/>
    <property type="match status" value="1"/>
</dbReference>
<dbReference type="InterPro" id="IPR027795">
    <property type="entry name" value="CASTOR_ACT_dom"/>
</dbReference>
<name>A0A1T4XIJ0_9CLOT</name>
<dbReference type="GO" id="GO:0019877">
    <property type="term" value="P:diaminopimelate biosynthetic process"/>
    <property type="evidence" value="ECO:0007669"/>
    <property type="project" value="UniProtKB-KW"/>
</dbReference>
<keyword evidence="10 14" id="KW-0067">ATP-binding</keyword>
<dbReference type="STRING" id="1147123.SAMN05443428_10944"/>
<feature type="binding site" evidence="14">
    <location>
        <position position="78"/>
    </location>
    <ligand>
        <name>substrate</name>
    </ligand>
</feature>
<feature type="domain" description="Aspartate/glutamate/uridylate kinase" evidence="17">
    <location>
        <begin position="2"/>
        <end position="234"/>
    </location>
</feature>
<dbReference type="GO" id="GO:0005524">
    <property type="term" value="F:ATP binding"/>
    <property type="evidence" value="ECO:0007669"/>
    <property type="project" value="UniProtKB-KW"/>
</dbReference>
<evidence type="ECO:0000313" key="19">
    <source>
        <dbReference type="EMBL" id="SKA88911.1"/>
    </source>
</evidence>
<dbReference type="CDD" id="cd04937">
    <property type="entry name" value="ACT_AKi-DapG-BS_2"/>
    <property type="match status" value="1"/>
</dbReference>
<evidence type="ECO:0000256" key="14">
    <source>
        <dbReference type="PIRSR" id="PIRSR000726-1"/>
    </source>
</evidence>
<dbReference type="GO" id="GO:0009090">
    <property type="term" value="P:homoserine biosynthetic process"/>
    <property type="evidence" value="ECO:0007669"/>
    <property type="project" value="TreeGrafter"/>
</dbReference>
<feature type="binding site" evidence="14">
    <location>
        <begin position="177"/>
        <end position="178"/>
    </location>
    <ligand>
        <name>ATP</name>
        <dbReference type="ChEBI" id="CHEBI:30616"/>
    </ligand>
</feature>
<feature type="binding site" evidence="14">
    <location>
        <begin position="213"/>
        <end position="214"/>
    </location>
    <ligand>
        <name>ATP</name>
        <dbReference type="ChEBI" id="CHEBI:30616"/>
    </ligand>
</feature>
<evidence type="ECO:0000256" key="2">
    <source>
        <dbReference type="ARBA" id="ARBA00004766"/>
    </source>
</evidence>
<evidence type="ECO:0000256" key="5">
    <source>
        <dbReference type="ARBA" id="ARBA00010122"/>
    </source>
</evidence>
<dbReference type="UniPathway" id="UPA00034">
    <property type="reaction ID" value="UER00015"/>
</dbReference>
<evidence type="ECO:0000256" key="12">
    <source>
        <dbReference type="ARBA" id="ARBA00023154"/>
    </source>
</evidence>
<accession>A0A1T4XIJ0</accession>
<dbReference type="Proteomes" id="UP000190105">
    <property type="component" value="Unassembled WGS sequence"/>
</dbReference>
<evidence type="ECO:0000259" key="17">
    <source>
        <dbReference type="Pfam" id="PF00696"/>
    </source>
</evidence>
<feature type="binding site" evidence="14">
    <location>
        <position position="52"/>
    </location>
    <ligand>
        <name>substrate</name>
    </ligand>
</feature>
<comment type="function">
    <text evidence="1">Catalyzes the phosphorylation of the beta-carboxyl group of aspartic acid with ATP to yield 4-phospho-L-aspartate, which is involved in the branched biosynthetic pathway leading to the biosynthesis of amino acids threonine, isoleucine and methionine.</text>
</comment>
<comment type="catalytic activity">
    <reaction evidence="13 15">
        <text>L-aspartate + ATP = 4-phospho-L-aspartate + ADP</text>
        <dbReference type="Rhea" id="RHEA:23776"/>
        <dbReference type="ChEBI" id="CHEBI:29991"/>
        <dbReference type="ChEBI" id="CHEBI:30616"/>
        <dbReference type="ChEBI" id="CHEBI:57535"/>
        <dbReference type="ChEBI" id="CHEBI:456216"/>
        <dbReference type="EC" id="2.7.2.4"/>
    </reaction>
</comment>
<comment type="similarity">
    <text evidence="5 15">Belongs to the aspartokinase family.</text>
</comment>
<sequence length="411" mass="44952">MKIIVQKFGGTSVSTSKRREMVADRVIEAIERGFSPVVVVSAIGRKGDPYATDTLLSLISERDFLNRRELDLLMCCGEIISSVVLSDVFAARGYEARVLTGGRAGILTDENYGNADILEVKTDEILKILEKGVIPIVTGFQGISRDGDFTTLGRGGSDVTGAVLGAALNAECVEIYTDVDGIMTADPNIVKDARIIDEISYNEVFKLAQEGAKVIHPRAVEYAMKGNVPLIIKNTLTDAKGTIISNCISERDNVITGITCVNKISQVTINCEDDEVLDLLSKNNISIDFINIFPEKKVFTINESDESMVREIFNEFGLKYNIIGGCSKVAVVGNRMRGIPGIMAKILKVLREENIKVLQTADSHTTIWCLMKEEDAKKAVNALHEIFCSEDGCKPKDKLRDSSVLFSVGQV</sequence>
<evidence type="ECO:0000256" key="15">
    <source>
        <dbReference type="RuleBase" id="RU003448"/>
    </source>
</evidence>
<dbReference type="Gene3D" id="3.30.2130.10">
    <property type="entry name" value="VC0802-like"/>
    <property type="match status" value="1"/>
</dbReference>
<dbReference type="GO" id="GO:0004072">
    <property type="term" value="F:aspartate kinase activity"/>
    <property type="evidence" value="ECO:0007669"/>
    <property type="project" value="UniProtKB-EC"/>
</dbReference>
<dbReference type="InterPro" id="IPR018042">
    <property type="entry name" value="Aspartate_kinase_CS"/>
</dbReference>
<dbReference type="PANTHER" id="PTHR21499">
    <property type="entry name" value="ASPARTATE KINASE"/>
    <property type="match status" value="1"/>
</dbReference>
<comment type="pathway">
    <text evidence="4 16">Amino-acid biosynthesis; L-threonine biosynthesis; L-threonine from L-aspartate: step 1/5.</text>
</comment>
<dbReference type="AlphaFoldDB" id="A0A1T4XIJ0"/>
<dbReference type="RefSeq" id="WP_078696478.1">
    <property type="nucleotide sequence ID" value="NZ_FUYH01000009.1"/>
</dbReference>
<evidence type="ECO:0000256" key="13">
    <source>
        <dbReference type="ARBA" id="ARBA00047872"/>
    </source>
</evidence>
<dbReference type="NCBIfam" id="NF006068">
    <property type="entry name" value="PRK08210.1"/>
    <property type="match status" value="1"/>
</dbReference>
<dbReference type="InterPro" id="IPR001048">
    <property type="entry name" value="Asp/Glu/Uridylate_kinase"/>
</dbReference>
<evidence type="ECO:0000256" key="16">
    <source>
        <dbReference type="RuleBase" id="RU004249"/>
    </source>
</evidence>
<dbReference type="SUPFAM" id="SSF53633">
    <property type="entry name" value="Carbamate kinase-like"/>
    <property type="match status" value="1"/>
</dbReference>
<keyword evidence="20" id="KW-1185">Reference proteome</keyword>
<proteinExistence type="inferred from homology"/>
<dbReference type="OrthoDB" id="9799110at2"/>
<comment type="pathway">
    <text evidence="3 16">Amino-acid biosynthesis; L-methionine biosynthesis via de novo pathway; L-homoserine from L-aspartate: step 1/3.</text>
</comment>
<dbReference type="GO" id="GO:0009088">
    <property type="term" value="P:threonine biosynthetic process"/>
    <property type="evidence" value="ECO:0007669"/>
    <property type="project" value="UniProtKB-UniPathway"/>
</dbReference>
<keyword evidence="12" id="KW-0457">Lysine biosynthesis</keyword>
<evidence type="ECO:0000256" key="4">
    <source>
        <dbReference type="ARBA" id="ARBA00005139"/>
    </source>
</evidence>
<feature type="binding site" evidence="14">
    <location>
        <begin position="7"/>
        <end position="10"/>
    </location>
    <ligand>
        <name>ATP</name>
        <dbReference type="ChEBI" id="CHEBI:30616"/>
    </ligand>
</feature>
<evidence type="ECO:0000256" key="11">
    <source>
        <dbReference type="ARBA" id="ARBA00022915"/>
    </source>
</evidence>
<keyword evidence="9 15" id="KW-0418">Kinase</keyword>
<dbReference type="PROSITE" id="PS00324">
    <property type="entry name" value="ASPARTOKINASE"/>
    <property type="match status" value="1"/>
</dbReference>
<dbReference type="Pfam" id="PF00696">
    <property type="entry name" value="AA_kinase"/>
    <property type="match status" value="1"/>
</dbReference>
<dbReference type="Pfam" id="PF13840">
    <property type="entry name" value="ACT_7"/>
    <property type="match status" value="1"/>
</dbReference>
<dbReference type="InterPro" id="IPR036393">
    <property type="entry name" value="AceGlu_kinase-like_sf"/>
</dbReference>
<organism evidence="19 20">
    <name type="scientific">Caloramator quimbayensis</name>
    <dbReference type="NCBI Taxonomy" id="1147123"/>
    <lineage>
        <taxon>Bacteria</taxon>
        <taxon>Bacillati</taxon>
        <taxon>Bacillota</taxon>
        <taxon>Clostridia</taxon>
        <taxon>Eubacteriales</taxon>
        <taxon>Clostridiaceae</taxon>
        <taxon>Caloramator</taxon>
    </lineage>
</organism>
<evidence type="ECO:0000256" key="6">
    <source>
        <dbReference type="ARBA" id="ARBA00022605"/>
    </source>
</evidence>
<dbReference type="InterPro" id="IPR001341">
    <property type="entry name" value="Asp_kinase"/>
</dbReference>
<evidence type="ECO:0000256" key="3">
    <source>
        <dbReference type="ARBA" id="ARBA00004986"/>
    </source>
</evidence>
<gene>
    <name evidence="19" type="ORF">SAMN05443428_10944</name>
</gene>
<dbReference type="GO" id="GO:0005829">
    <property type="term" value="C:cytosol"/>
    <property type="evidence" value="ECO:0007669"/>
    <property type="project" value="TreeGrafter"/>
</dbReference>
<feature type="domain" description="CASTOR ACT" evidence="18">
    <location>
        <begin position="325"/>
        <end position="385"/>
    </location>
</feature>
<evidence type="ECO:0000256" key="1">
    <source>
        <dbReference type="ARBA" id="ARBA00003121"/>
    </source>
</evidence>